<dbReference type="InterPro" id="IPR049326">
    <property type="entry name" value="Rhodopsin_dom_fungi"/>
</dbReference>
<evidence type="ECO:0000259" key="7">
    <source>
        <dbReference type="Pfam" id="PF20684"/>
    </source>
</evidence>
<feature type="transmembrane region" description="Helical" evidence="6">
    <location>
        <begin position="137"/>
        <end position="159"/>
    </location>
</feature>
<feature type="transmembrane region" description="Helical" evidence="6">
    <location>
        <begin position="32"/>
        <end position="54"/>
    </location>
</feature>
<dbReference type="PANTHER" id="PTHR33048">
    <property type="entry name" value="PTH11-LIKE INTEGRAL MEMBRANE PROTEIN (AFU_ORTHOLOGUE AFUA_5G11245)"/>
    <property type="match status" value="1"/>
</dbReference>
<evidence type="ECO:0000256" key="6">
    <source>
        <dbReference type="SAM" id="Phobius"/>
    </source>
</evidence>
<feature type="transmembrane region" description="Helical" evidence="6">
    <location>
        <begin position="66"/>
        <end position="86"/>
    </location>
</feature>
<evidence type="ECO:0000256" key="3">
    <source>
        <dbReference type="ARBA" id="ARBA00022989"/>
    </source>
</evidence>
<protein>
    <recommendedName>
        <fullName evidence="7">Rhodopsin domain-containing protein</fullName>
    </recommendedName>
</protein>
<evidence type="ECO:0000313" key="8">
    <source>
        <dbReference type="EMBL" id="KAL2053800.1"/>
    </source>
</evidence>
<feature type="transmembrane region" description="Helical" evidence="6">
    <location>
        <begin position="249"/>
        <end position="268"/>
    </location>
</feature>
<dbReference type="InterPro" id="IPR052337">
    <property type="entry name" value="SAT4-like"/>
</dbReference>
<evidence type="ECO:0000256" key="2">
    <source>
        <dbReference type="ARBA" id="ARBA00022692"/>
    </source>
</evidence>
<keyword evidence="3 6" id="KW-1133">Transmembrane helix</keyword>
<feature type="transmembrane region" description="Helical" evidence="6">
    <location>
        <begin position="106"/>
        <end position="125"/>
    </location>
</feature>
<evidence type="ECO:0000256" key="5">
    <source>
        <dbReference type="ARBA" id="ARBA00038359"/>
    </source>
</evidence>
<dbReference type="PANTHER" id="PTHR33048:SF47">
    <property type="entry name" value="INTEGRAL MEMBRANE PROTEIN-RELATED"/>
    <property type="match status" value="1"/>
</dbReference>
<evidence type="ECO:0000313" key="9">
    <source>
        <dbReference type="Proteomes" id="UP001590951"/>
    </source>
</evidence>
<feature type="transmembrane region" description="Helical" evidence="6">
    <location>
        <begin position="179"/>
        <end position="204"/>
    </location>
</feature>
<dbReference type="Pfam" id="PF20684">
    <property type="entry name" value="Fung_rhodopsin"/>
    <property type="match status" value="1"/>
</dbReference>
<comment type="caution">
    <text evidence="8">The sequence shown here is derived from an EMBL/GenBank/DDBJ whole genome shotgun (WGS) entry which is preliminary data.</text>
</comment>
<evidence type="ECO:0000256" key="4">
    <source>
        <dbReference type="ARBA" id="ARBA00023136"/>
    </source>
</evidence>
<evidence type="ECO:0000256" key="1">
    <source>
        <dbReference type="ARBA" id="ARBA00004141"/>
    </source>
</evidence>
<keyword evidence="2 6" id="KW-0812">Transmembrane</keyword>
<accession>A0ABR4B7R3</accession>
<keyword evidence="4 6" id="KW-0472">Membrane</keyword>
<organism evidence="8 9">
    <name type="scientific">Lepraria finkii</name>
    <dbReference type="NCBI Taxonomy" id="1340010"/>
    <lineage>
        <taxon>Eukaryota</taxon>
        <taxon>Fungi</taxon>
        <taxon>Dikarya</taxon>
        <taxon>Ascomycota</taxon>
        <taxon>Pezizomycotina</taxon>
        <taxon>Lecanoromycetes</taxon>
        <taxon>OSLEUM clade</taxon>
        <taxon>Lecanoromycetidae</taxon>
        <taxon>Lecanorales</taxon>
        <taxon>Lecanorineae</taxon>
        <taxon>Stereocaulaceae</taxon>
        <taxon>Lepraria</taxon>
    </lineage>
</organism>
<name>A0ABR4B7R3_9LECA</name>
<sequence length="334" mass="36185">MAASTQGASNGTQQAQGRLLPDNAITKEQGDVLIGVTCMLLTLCLAAVGGRLLARRMVKASLEADDYLAVGALVILVALAIEQFLIATSSGLGTVLAPGKLELASQITYILLITTARASILMLYRRIFSLGTKWFRVGWSFNVALVLGYCIMLLISFFLQCGRAPISSLWRSPTLCDSSVVGASIMGFLNAFIDTSILVLPIFMVRSLQMSYERKWAVCGIFALGLIGVFTSIARAISTLSNGRGTTFIIWGTAESAVALICACLPSLRQVFTRCYANVFSSNRKKGAPTEITFPTIIISPSCREVSRIDSRDEDKMPISKESHLVFLRDNESQ</sequence>
<comment type="subcellular location">
    <subcellularLocation>
        <location evidence="1">Membrane</location>
        <topology evidence="1">Multi-pass membrane protein</topology>
    </subcellularLocation>
</comment>
<proteinExistence type="inferred from homology"/>
<dbReference type="Proteomes" id="UP001590951">
    <property type="component" value="Unassembled WGS sequence"/>
</dbReference>
<feature type="transmembrane region" description="Helical" evidence="6">
    <location>
        <begin position="216"/>
        <end position="237"/>
    </location>
</feature>
<gene>
    <name evidence="8" type="ORF">ABVK25_005729</name>
</gene>
<dbReference type="EMBL" id="JBHFEH010000018">
    <property type="protein sequence ID" value="KAL2053800.1"/>
    <property type="molecule type" value="Genomic_DNA"/>
</dbReference>
<keyword evidence="9" id="KW-1185">Reference proteome</keyword>
<feature type="domain" description="Rhodopsin" evidence="7">
    <location>
        <begin position="51"/>
        <end position="273"/>
    </location>
</feature>
<comment type="similarity">
    <text evidence="5">Belongs to the SAT4 family.</text>
</comment>
<reference evidence="8 9" key="1">
    <citation type="submission" date="2024-09" db="EMBL/GenBank/DDBJ databases">
        <title>Rethinking Asexuality: The Enigmatic Case of Functional Sexual Genes in Lepraria (Stereocaulaceae).</title>
        <authorList>
            <person name="Doellman M."/>
            <person name="Sun Y."/>
            <person name="Barcenas-Pena A."/>
            <person name="Lumbsch H.T."/>
            <person name="Grewe F."/>
        </authorList>
    </citation>
    <scope>NUCLEOTIDE SEQUENCE [LARGE SCALE GENOMIC DNA]</scope>
    <source>
        <strain evidence="8 9">Grewe 0041</strain>
    </source>
</reference>